<dbReference type="Proteomes" id="UP000245699">
    <property type="component" value="Unassembled WGS sequence"/>
</dbReference>
<keyword evidence="2" id="KW-1185">Reference proteome</keyword>
<evidence type="ECO:0000313" key="1">
    <source>
        <dbReference type="EMBL" id="PVU89698.1"/>
    </source>
</evidence>
<dbReference type="OrthoDB" id="5552133at2759"/>
<sequence length="551" mass="62170">MFRLSSIGHAGPASNFKLSSLSSAISSLNAPLSTKINLVNSNALSSIPRADKVLSGSQILTRAYSSPAGSGQSCFFSQNTQFFCQIKSKLFEFIKSRIHRRLNFISNVMKRSPLFHRVAYGIDNMINTGNSQIIKNFHKGYKNIRIGRTRINPNFKPNPGFFNPHKTNVNPFSWESRFFRFMRFYKPNNAFSKNHKLFNINQKMCFRSKLYRGFRDFGRWNSFIHTFRNTKLNSIPHSFDAKYAFKSCFSTTVPGHPKNILLRMAALQAPEKSKSLRSHKASSNKTQLKKVKIGSDRLTDAHIRIAKSKKKIIENKSRPTQAENTLTPKNQSQIETQVPPKSPQLWLNSTEIPNNKTVLVVSLANNLEPFDLRAPNNNQQINANDLFNLVDQVQNHQQKRMLLVNRLLERLSASNLDLCFMNLISLNNTIVVVFNSSSQIPNSSAVHNLLIEWGIDISLLGGSVRDPVVSNGTQLVGGISPYESIISTSSSSLTDDDTDGFLNSSMFSIVDENIAGPEELYRYDISNFIETISNPRIPQFSRYNPSSAVLF</sequence>
<organism evidence="1 2">
    <name type="scientific">Furculomyces boomerangus</name>
    <dbReference type="NCBI Taxonomy" id="61424"/>
    <lineage>
        <taxon>Eukaryota</taxon>
        <taxon>Fungi</taxon>
        <taxon>Fungi incertae sedis</taxon>
        <taxon>Zoopagomycota</taxon>
        <taxon>Kickxellomycotina</taxon>
        <taxon>Harpellomycetes</taxon>
        <taxon>Harpellales</taxon>
        <taxon>Harpellaceae</taxon>
        <taxon>Furculomyces</taxon>
    </lineage>
</organism>
<name>A0A2T9YBI1_9FUNG</name>
<evidence type="ECO:0000313" key="2">
    <source>
        <dbReference type="Proteomes" id="UP000245699"/>
    </source>
</evidence>
<dbReference type="EMBL" id="MBFT01000527">
    <property type="protein sequence ID" value="PVU89698.1"/>
    <property type="molecule type" value="Genomic_DNA"/>
</dbReference>
<comment type="caution">
    <text evidence="1">The sequence shown here is derived from an EMBL/GenBank/DDBJ whole genome shotgun (WGS) entry which is preliminary data.</text>
</comment>
<reference evidence="1 2" key="1">
    <citation type="journal article" date="2018" name="MBio">
        <title>Comparative Genomics Reveals the Core Gene Toolbox for the Fungus-Insect Symbiosis.</title>
        <authorList>
            <person name="Wang Y."/>
            <person name="Stata M."/>
            <person name="Wang W."/>
            <person name="Stajich J.E."/>
            <person name="White M.M."/>
            <person name="Moncalvo J.M."/>
        </authorList>
    </citation>
    <scope>NUCLEOTIDE SEQUENCE [LARGE SCALE GENOMIC DNA]</scope>
    <source>
        <strain evidence="1 2">AUS-77-4</strain>
    </source>
</reference>
<accession>A0A2T9YBI1</accession>
<dbReference type="AlphaFoldDB" id="A0A2T9YBI1"/>
<gene>
    <name evidence="1" type="ORF">BB559_004987</name>
</gene>
<protein>
    <submittedName>
        <fullName evidence="1">Uncharacterized protein</fullName>
    </submittedName>
</protein>
<proteinExistence type="predicted"/>